<feature type="compositionally biased region" description="Polar residues" evidence="2">
    <location>
        <begin position="864"/>
        <end position="883"/>
    </location>
</feature>
<feature type="compositionally biased region" description="Low complexity" evidence="2">
    <location>
        <begin position="572"/>
        <end position="592"/>
    </location>
</feature>
<feature type="region of interest" description="Disordered" evidence="2">
    <location>
        <begin position="244"/>
        <end position="265"/>
    </location>
</feature>
<organism evidence="3 4">
    <name type="scientific">Malassezia psittaci</name>
    <dbReference type="NCBI Taxonomy" id="1821823"/>
    <lineage>
        <taxon>Eukaryota</taxon>
        <taxon>Fungi</taxon>
        <taxon>Dikarya</taxon>
        <taxon>Basidiomycota</taxon>
        <taxon>Ustilaginomycotina</taxon>
        <taxon>Malasseziomycetes</taxon>
        <taxon>Malasseziales</taxon>
        <taxon>Malasseziaceae</taxon>
        <taxon>Malassezia</taxon>
    </lineage>
</organism>
<evidence type="ECO:0000256" key="2">
    <source>
        <dbReference type="SAM" id="MobiDB-lite"/>
    </source>
</evidence>
<feature type="compositionally biased region" description="Polar residues" evidence="2">
    <location>
        <begin position="742"/>
        <end position="764"/>
    </location>
</feature>
<feature type="compositionally biased region" description="Polar residues" evidence="2">
    <location>
        <begin position="699"/>
        <end position="708"/>
    </location>
</feature>
<proteinExistence type="predicted"/>
<dbReference type="GO" id="GO:0008289">
    <property type="term" value="F:lipid binding"/>
    <property type="evidence" value="ECO:0007669"/>
    <property type="project" value="TreeGrafter"/>
</dbReference>
<feature type="compositionally biased region" description="Polar residues" evidence="2">
    <location>
        <begin position="244"/>
        <end position="253"/>
    </location>
</feature>
<protein>
    <submittedName>
        <fullName evidence="3">Uncharacterized protein</fullName>
    </submittedName>
</protein>
<feature type="compositionally biased region" description="Polar residues" evidence="2">
    <location>
        <begin position="520"/>
        <end position="536"/>
    </location>
</feature>
<feature type="coiled-coil region" evidence="1">
    <location>
        <begin position="136"/>
        <end position="163"/>
    </location>
</feature>
<accession>A0AAF0JDW1</accession>
<dbReference type="PANTHER" id="PTHR31962:SF1">
    <property type="entry name" value="SPHINGOLIPID LONG CHAIN BASE-RESPONSIVE PROTEIN PIL1"/>
    <property type="match status" value="1"/>
</dbReference>
<dbReference type="GO" id="GO:0006897">
    <property type="term" value="P:endocytosis"/>
    <property type="evidence" value="ECO:0007669"/>
    <property type="project" value="TreeGrafter"/>
</dbReference>
<dbReference type="PANTHER" id="PTHR31962">
    <property type="entry name" value="SPHINGOLIPID LONG CHAIN BASE-RESPONSIVE PROTEIN PIL1"/>
    <property type="match status" value="1"/>
</dbReference>
<dbReference type="InterPro" id="IPR027267">
    <property type="entry name" value="AH/BAR_dom_sf"/>
</dbReference>
<dbReference type="InterPro" id="IPR028245">
    <property type="entry name" value="PIL1/LSP1"/>
</dbReference>
<keyword evidence="4" id="KW-1185">Reference proteome</keyword>
<dbReference type="AlphaFoldDB" id="A0AAF0JDW1"/>
<feature type="region of interest" description="Disordered" evidence="2">
    <location>
        <begin position="283"/>
        <end position="355"/>
    </location>
</feature>
<reference evidence="3" key="1">
    <citation type="submission" date="2023-02" db="EMBL/GenBank/DDBJ databases">
        <title>Mating type loci evolution in Malassezia.</title>
        <authorList>
            <person name="Coelho M.A."/>
        </authorList>
    </citation>
    <scope>NUCLEOTIDE SEQUENCE</scope>
    <source>
        <strain evidence="3">CBS 14136</strain>
    </source>
</reference>
<dbReference type="Proteomes" id="UP001214628">
    <property type="component" value="Chromosome 2"/>
</dbReference>
<feature type="compositionally biased region" description="Polar residues" evidence="2">
    <location>
        <begin position="298"/>
        <end position="314"/>
    </location>
</feature>
<dbReference type="GO" id="GO:0036286">
    <property type="term" value="C:eisosome filament"/>
    <property type="evidence" value="ECO:0007669"/>
    <property type="project" value="TreeGrafter"/>
</dbReference>
<dbReference type="Pfam" id="PF13805">
    <property type="entry name" value="Pil1"/>
    <property type="match status" value="1"/>
</dbReference>
<name>A0AAF0JDW1_9BASI</name>
<keyword evidence="1" id="KW-0175">Coiled coil</keyword>
<evidence type="ECO:0000256" key="1">
    <source>
        <dbReference type="SAM" id="Coils"/>
    </source>
</evidence>
<feature type="region of interest" description="Disordered" evidence="2">
    <location>
        <begin position="791"/>
        <end position="1012"/>
    </location>
</feature>
<feature type="region of interest" description="Disordered" evidence="2">
    <location>
        <begin position="376"/>
        <end position="772"/>
    </location>
</feature>
<gene>
    <name evidence="3" type="ORF">MPSI1_001715</name>
</gene>
<feature type="compositionally biased region" description="Polar residues" evidence="2">
    <location>
        <begin position="791"/>
        <end position="832"/>
    </location>
</feature>
<dbReference type="GO" id="GO:0070941">
    <property type="term" value="P:eisosome assembly"/>
    <property type="evidence" value="ECO:0007669"/>
    <property type="project" value="TreeGrafter"/>
</dbReference>
<dbReference type="Gene3D" id="1.20.1270.60">
    <property type="entry name" value="Arfaptin homology (AH) domain/BAR domain"/>
    <property type="match status" value="1"/>
</dbReference>
<evidence type="ECO:0000313" key="3">
    <source>
        <dbReference type="EMBL" id="WFD43063.1"/>
    </source>
</evidence>
<feature type="compositionally biased region" description="Polar residues" evidence="2">
    <location>
        <begin position="384"/>
        <end position="395"/>
    </location>
</feature>
<evidence type="ECO:0000313" key="4">
    <source>
        <dbReference type="Proteomes" id="UP001214628"/>
    </source>
</evidence>
<dbReference type="GO" id="GO:0005886">
    <property type="term" value="C:plasma membrane"/>
    <property type="evidence" value="ECO:0007669"/>
    <property type="project" value="TreeGrafter"/>
</dbReference>
<dbReference type="EMBL" id="CP118376">
    <property type="protein sequence ID" value="WFD43063.1"/>
    <property type="molecule type" value="Genomic_DNA"/>
</dbReference>
<sequence>MAPAMNAQPDVNQPRTPATDSRALQNLIKAEKTYVENLFSSTSAAMSAASSLQAWGISETPDMERATLSVTKWLEDVASAQRTHGQAIDQFREALKDVLDREHSIRSILRDREILISRVIKSGKRKPTRKEVINGDEEHQARISEAQQELHACEQLLANESALLVGVKRRTFKEALAMRVKTMGDTGAVMMDSARSILLYLDDFDANVPVAPVPPTPLPEEAENDAASEFAPTASVLDHGTDYDQFSRSQFSGKNHPLPATPHEEPEANAMQTLGQPFVPEAVEQPKTEVRSPPRLTRSMSAQTPNGVRSSSKAIRSPSVDREQAPRRTRKTRSRAPSDASHISNSAMYLPQVPGGIPSAPSMNLNHMRSGFIAPTVPGGVPTAPNSTFRSTRLDNSSDEEEQASHRRNQGAYAPSSTDASAVPHRQTRRRQVDSDDDEPHHGRRGSTGGGFFQRMSSLFRTEVRAVSNPVKSPRQSSRSERNYATLGDIPRASHVSRAADDSSDEGTPRNVVRHVNERPGSSLSSRNLLSPQRRNQGMRRSGSAAGKQLVAPEDDELTAAVRRSVIGAGISGTSSKPPSRPSSRQSTTTGRNSTAAMRNQRRLSMDMNESKNNQSSANAVGPQLRTRSSSEQLGEKPVARRKRRSSSAARSSHPPPAPSSFYVGFSNNPGKFATDSWVAKAGDTQSASFETPSAPPAVTSNATQTTPLRPASAQERTRPSSYLSPSNSRSQPAKSAMKGTRSASASNTPKRLSLQSVSGSNDPALSLDLDNRFDGTGHIDFELASLISSGMSPSKENASLNISAGQSEPKYTSSSSVTGKDDSQAYQTMLQSERPGGHAGLAPPLVGLPSFYSAPSAGVPQTDYLNSTSYTAQAPTEPQGNVETIADAAPQTQHEPVPRKSVRIDSQQPVAHEDQSEEQDVEEKYGRARSSWSTRIGARDDSSDEETESGNPDGYKNARKAFGSATRHYGMATGVIQPKSEARKKKTGKSLDYNPSVQLPPGLHSIARSHR</sequence>
<feature type="compositionally biased region" description="Low complexity" evidence="2">
    <location>
        <begin position="720"/>
        <end position="733"/>
    </location>
</feature>